<evidence type="ECO:0000259" key="1">
    <source>
        <dbReference type="PROSITE" id="PS51186"/>
    </source>
</evidence>
<gene>
    <name evidence="2" type="ORF">GCM10023116_44410</name>
</gene>
<name>A0ABP8VB09_9GAMM</name>
<comment type="caution">
    <text evidence="2">The sequence shown here is derived from an EMBL/GenBank/DDBJ whole genome shotgun (WGS) entry which is preliminary data.</text>
</comment>
<dbReference type="RefSeq" id="WP_345198670.1">
    <property type="nucleotide sequence ID" value="NZ_BAABFL010000470.1"/>
</dbReference>
<dbReference type="Pfam" id="PF12568">
    <property type="entry name" value="PanZ"/>
    <property type="match status" value="1"/>
</dbReference>
<proteinExistence type="predicted"/>
<dbReference type="CDD" id="cd04301">
    <property type="entry name" value="NAT_SF"/>
    <property type="match status" value="1"/>
</dbReference>
<dbReference type="PROSITE" id="PS51186">
    <property type="entry name" value="GNAT"/>
    <property type="match status" value="1"/>
</dbReference>
<dbReference type="InterPro" id="IPR040448">
    <property type="entry name" value="PanZ_GNAT"/>
</dbReference>
<feature type="domain" description="N-acetyltransferase" evidence="1">
    <location>
        <begin position="5"/>
        <end position="134"/>
    </location>
</feature>
<reference evidence="3" key="1">
    <citation type="journal article" date="2019" name="Int. J. Syst. Evol. Microbiol.">
        <title>The Global Catalogue of Microorganisms (GCM) 10K type strain sequencing project: providing services to taxonomists for standard genome sequencing and annotation.</title>
        <authorList>
            <consortium name="The Broad Institute Genomics Platform"/>
            <consortium name="The Broad Institute Genome Sequencing Center for Infectious Disease"/>
            <person name="Wu L."/>
            <person name="Ma J."/>
        </authorList>
    </citation>
    <scope>NUCLEOTIDE SEQUENCE [LARGE SCALE GENOMIC DNA]</scope>
    <source>
        <strain evidence="3">JCM 17805</strain>
    </source>
</reference>
<accession>A0ABP8VB09</accession>
<dbReference type="SUPFAM" id="SSF55729">
    <property type="entry name" value="Acyl-CoA N-acyltransferases (Nat)"/>
    <property type="match status" value="1"/>
</dbReference>
<dbReference type="InterPro" id="IPR016181">
    <property type="entry name" value="Acyl_CoA_acyltransferase"/>
</dbReference>
<keyword evidence="3" id="KW-1185">Reference proteome</keyword>
<sequence>MPILLEILPAHPTPSDLNDLQKIYQDAPDGLLPESCNINDAADLLTTLRPDASTQLYGARFNDRLLGAVTVKEATHALTASYLCVRKVTRNRGVGKRIMDVLHQIADEKSRALHCAIPKDLELPALPAWLKAQV</sequence>
<evidence type="ECO:0000313" key="2">
    <source>
        <dbReference type="EMBL" id="GAA4652157.1"/>
    </source>
</evidence>
<dbReference type="Gene3D" id="3.40.630.30">
    <property type="match status" value="1"/>
</dbReference>
<evidence type="ECO:0000313" key="3">
    <source>
        <dbReference type="Proteomes" id="UP001500604"/>
    </source>
</evidence>
<protein>
    <submittedName>
        <fullName evidence="2">Acetyl-CoA sensor PanZ family protein</fullName>
    </submittedName>
</protein>
<organism evidence="2 3">
    <name type="scientific">Kistimonas scapharcae</name>
    <dbReference type="NCBI Taxonomy" id="1036133"/>
    <lineage>
        <taxon>Bacteria</taxon>
        <taxon>Pseudomonadati</taxon>
        <taxon>Pseudomonadota</taxon>
        <taxon>Gammaproteobacteria</taxon>
        <taxon>Oceanospirillales</taxon>
        <taxon>Endozoicomonadaceae</taxon>
        <taxon>Kistimonas</taxon>
    </lineage>
</organism>
<dbReference type="InterPro" id="IPR000182">
    <property type="entry name" value="GNAT_dom"/>
</dbReference>
<dbReference type="Proteomes" id="UP001500604">
    <property type="component" value="Unassembled WGS sequence"/>
</dbReference>
<dbReference type="EMBL" id="BAABFL010000470">
    <property type="protein sequence ID" value="GAA4652157.1"/>
    <property type="molecule type" value="Genomic_DNA"/>
</dbReference>